<protein>
    <submittedName>
        <fullName evidence="1">Ribosomal protein L10</fullName>
    </submittedName>
</protein>
<gene>
    <name evidence="1" type="primary">rpl10</name>
</gene>
<dbReference type="GO" id="GO:0005840">
    <property type="term" value="C:ribosome"/>
    <property type="evidence" value="ECO:0007669"/>
    <property type="project" value="UniProtKB-KW"/>
</dbReference>
<keyword evidence="1" id="KW-0496">Mitochondrion</keyword>
<sequence length="74" mass="8374">MPFGRSLLQRESLYRVSGEERSPEILILFHSSGSTSNQWRKLKNPLFPGRTEPDSFTSWELSVTNSDSVAISSE</sequence>
<accession>A0A1U9GSW5</accession>
<geneLocation type="mitochondrion" evidence="1"/>
<name>A0A1U9GSW5_BRAOC</name>
<keyword evidence="1" id="KW-0689">Ribosomal protein</keyword>
<reference evidence="1" key="1">
    <citation type="submission" date="2016-02" db="EMBL/GenBank/DDBJ databases">
        <title>Identification of Diverse Mitochondrial Genome Type Using Whole Genome Sequence in Brassica oleracea.</title>
        <authorList>
            <person name="Nou I.-S."/>
            <person name="Yang K."/>
            <person name="Yi G.-E."/>
            <person name="Lee J."/>
            <person name="Yang T.-J."/>
        </authorList>
    </citation>
    <scope>NUCLEOTIDE SEQUENCE</scope>
</reference>
<dbReference type="EMBL" id="KU831325">
    <property type="protein sequence ID" value="AOW69013.1"/>
    <property type="molecule type" value="Genomic_DNA"/>
</dbReference>
<organism evidence="1">
    <name type="scientific">Brassica oleracea var. capitata</name>
    <name type="common">Cabbage</name>
    <dbReference type="NCBI Taxonomy" id="3716"/>
    <lineage>
        <taxon>Eukaryota</taxon>
        <taxon>Viridiplantae</taxon>
        <taxon>Streptophyta</taxon>
        <taxon>Embryophyta</taxon>
        <taxon>Tracheophyta</taxon>
        <taxon>Spermatophyta</taxon>
        <taxon>Magnoliopsida</taxon>
        <taxon>eudicotyledons</taxon>
        <taxon>Gunneridae</taxon>
        <taxon>Pentapetalae</taxon>
        <taxon>rosids</taxon>
        <taxon>malvids</taxon>
        <taxon>Brassicales</taxon>
        <taxon>Brassicaceae</taxon>
        <taxon>Brassiceae</taxon>
        <taxon>Brassica</taxon>
    </lineage>
</organism>
<keyword evidence="1" id="KW-0687">Ribonucleoprotein</keyword>
<proteinExistence type="predicted"/>
<dbReference type="AlphaFoldDB" id="A0A1U9GSW5"/>
<evidence type="ECO:0000313" key="1">
    <source>
        <dbReference type="EMBL" id="AOW69013.1"/>
    </source>
</evidence>